<evidence type="ECO:0000313" key="3">
    <source>
        <dbReference type="Proteomes" id="UP000195521"/>
    </source>
</evidence>
<proteinExistence type="predicted"/>
<dbReference type="EMBL" id="BDQF01000299">
    <property type="protein sequence ID" value="GAW84406.1"/>
    <property type="molecule type" value="Genomic_DNA"/>
</dbReference>
<dbReference type="GeneID" id="39745214"/>
<comment type="caution">
    <text evidence="2">The sequence shown here is derived from an EMBL/GenBank/DDBJ whole genome shotgun (WGS) entry which is preliminary data.</text>
</comment>
<keyword evidence="3" id="KW-1185">Reference proteome</keyword>
<reference evidence="3" key="1">
    <citation type="submission" date="2017-04" db="EMBL/GenBank/DDBJ databases">
        <title>Plasmodium gonderi genome.</title>
        <authorList>
            <person name="Arisue N."/>
            <person name="Honma H."/>
            <person name="Kawai S."/>
            <person name="Tougan T."/>
            <person name="Tanabe K."/>
            <person name="Horii T."/>
        </authorList>
    </citation>
    <scope>NUCLEOTIDE SEQUENCE [LARGE SCALE GENOMIC DNA]</scope>
    <source>
        <strain evidence="3">ATCC 30045</strain>
    </source>
</reference>
<keyword evidence="1" id="KW-0812">Transmembrane</keyword>
<gene>
    <name evidence="2" type="ORF">PGO_002810</name>
</gene>
<keyword evidence="1" id="KW-0472">Membrane</keyword>
<keyword evidence="1" id="KW-1133">Transmembrane helix</keyword>
<dbReference type="RefSeq" id="XP_028546995.1">
    <property type="nucleotide sequence ID" value="XM_028691194.1"/>
</dbReference>
<accession>A0A1Y1JP92</accession>
<dbReference type="Proteomes" id="UP000195521">
    <property type="component" value="Unassembled WGS sequence"/>
</dbReference>
<evidence type="ECO:0000313" key="2">
    <source>
        <dbReference type="EMBL" id="GAW84406.1"/>
    </source>
</evidence>
<evidence type="ECO:0000256" key="1">
    <source>
        <dbReference type="SAM" id="Phobius"/>
    </source>
</evidence>
<dbReference type="AlphaFoldDB" id="A0A1Y1JP92"/>
<feature type="transmembrane region" description="Helical" evidence="1">
    <location>
        <begin position="227"/>
        <end position="246"/>
    </location>
</feature>
<organism evidence="2 3">
    <name type="scientific">Plasmodium gonderi</name>
    <dbReference type="NCBI Taxonomy" id="77519"/>
    <lineage>
        <taxon>Eukaryota</taxon>
        <taxon>Sar</taxon>
        <taxon>Alveolata</taxon>
        <taxon>Apicomplexa</taxon>
        <taxon>Aconoidasida</taxon>
        <taxon>Haemosporida</taxon>
        <taxon>Plasmodiidae</taxon>
        <taxon>Plasmodium</taxon>
        <taxon>Plasmodium (Plasmodium)</taxon>
    </lineage>
</organism>
<sequence length="302" mass="36271">MATRTYLNQYFDFKDIFPICMKEFNDIEKEKDNKIYADDFYSVCHSIETELNFKSSDFRKFCVCFSNYLQHINNAKVKNIEPYCKYFNYLLKDLLSYYYGSSCSGEKNCYKEMIKIFERSSKNDMNICELYVNNLEANVYEVLNYLNSLYNDLDELKRHNKTCISSNRCLRNYTEFLQKYNGMENDSLKNVIEIVKEHFFPYIKLEQETVVMQKQLHSYTMISATKVILIVCIITLATMFIPFILYKNTSCRLYIEPRIGRLKEIWHKKSKQALKILKHFENDFEELMDNNSKITYNTLYYP</sequence>
<name>A0A1Y1JP92_PLAGO</name>
<protein>
    <submittedName>
        <fullName evidence="2">Variable surface protein</fullName>
    </submittedName>
</protein>